<dbReference type="EMBL" id="LJSX01000006">
    <property type="protein sequence ID" value="KPQ11703.1"/>
    <property type="molecule type" value="Genomic_DNA"/>
</dbReference>
<proteinExistence type="predicted"/>
<accession>A0A0P8A9D0</accession>
<dbReference type="InterPro" id="IPR018037">
    <property type="entry name" value="FixH_proteobacterial"/>
</dbReference>
<reference evidence="2 4" key="1">
    <citation type="submission" date="2015-09" db="EMBL/GenBank/DDBJ databases">
        <title>Identification and resolution of microdiversity through metagenomic sequencing of parallel consortia.</title>
        <authorList>
            <person name="Nelson W.C."/>
            <person name="Romine M.F."/>
            <person name="Lindemann S.R."/>
        </authorList>
    </citation>
    <scope>NUCLEOTIDE SEQUENCE [LARGE SCALE GENOMIC DNA]</scope>
    <source>
        <strain evidence="2">HL-109</strain>
    </source>
</reference>
<dbReference type="STRING" id="1653334.GA0071312_1358"/>
<keyword evidence="1" id="KW-1133">Transmembrane helix</keyword>
<comment type="caution">
    <text evidence="2">The sequence shown here is derived from an EMBL/GenBank/DDBJ whole genome shotgun (WGS) entry which is preliminary data.</text>
</comment>
<protein>
    <submittedName>
        <fullName evidence="2">Cbb3-type cytochrome oxidase biogenesis proteinCcoH</fullName>
    </submittedName>
    <submittedName>
        <fullName evidence="3">Nitrogen fixation protein FixH</fullName>
    </submittedName>
</protein>
<dbReference type="Pfam" id="PF05751">
    <property type="entry name" value="FixH"/>
    <property type="match status" value="1"/>
</dbReference>
<dbReference type="EMBL" id="FMBM01000002">
    <property type="protein sequence ID" value="SCC80212.1"/>
    <property type="molecule type" value="Genomic_DNA"/>
</dbReference>
<evidence type="ECO:0000313" key="5">
    <source>
        <dbReference type="Proteomes" id="UP000182800"/>
    </source>
</evidence>
<evidence type="ECO:0000313" key="4">
    <source>
        <dbReference type="Proteomes" id="UP000050497"/>
    </source>
</evidence>
<feature type="transmembrane region" description="Helical" evidence="1">
    <location>
        <begin position="23"/>
        <end position="43"/>
    </location>
</feature>
<sequence length="174" mass="19336">MSSPERFENDYVPGGKPLTGRKVLAMILAFFGVVIFVNLGLLLPNAIATFRGLETDSAYRTSQEFNTTLASAEQQQARGWQIEAFVERRADGGAYAEITTRDRDGNMLPDMAGEVVLARPADSNLDRPATLERIGYGVYEARFADVPAGQWDLVLTFSEGDEQVFHSRNRVMLR</sequence>
<dbReference type="InterPro" id="IPR008620">
    <property type="entry name" value="FixH"/>
</dbReference>
<dbReference type="PIRSF" id="PIRSF011386">
    <property type="entry name" value="FixH"/>
    <property type="match status" value="1"/>
</dbReference>
<reference evidence="3 5" key="2">
    <citation type="submission" date="2016-08" db="EMBL/GenBank/DDBJ databases">
        <authorList>
            <person name="Varghese N."/>
            <person name="Submissions Spin"/>
        </authorList>
    </citation>
    <scope>NUCLEOTIDE SEQUENCE [LARGE SCALE GENOMIC DNA]</scope>
    <source>
        <strain evidence="3 5">HL-109</strain>
    </source>
</reference>
<dbReference type="RefSeq" id="WP_074444329.1">
    <property type="nucleotide sequence ID" value="NZ_FMBM01000002.1"/>
</dbReference>
<evidence type="ECO:0000313" key="3">
    <source>
        <dbReference type="EMBL" id="SCC80212.1"/>
    </source>
</evidence>
<keyword evidence="5" id="KW-1185">Reference proteome</keyword>
<evidence type="ECO:0000256" key="1">
    <source>
        <dbReference type="SAM" id="Phobius"/>
    </source>
</evidence>
<gene>
    <name evidence="2" type="primary">ccoH</name>
    <name evidence="3" type="ORF">GA0071312_1358</name>
    <name evidence="2" type="ORF">HLUCCO17_05815</name>
</gene>
<keyword evidence="1" id="KW-0472">Membrane</keyword>
<evidence type="ECO:0000313" key="2">
    <source>
        <dbReference type="EMBL" id="KPQ11703.1"/>
    </source>
</evidence>
<keyword evidence="1" id="KW-0812">Transmembrane</keyword>
<dbReference type="OrthoDB" id="1495896at2"/>
<dbReference type="Proteomes" id="UP000050497">
    <property type="component" value="Unassembled WGS sequence"/>
</dbReference>
<dbReference type="AlphaFoldDB" id="A0A0P8A9D0"/>
<name>A0A0P8A9D0_9HYPH</name>
<organism evidence="2 4">
    <name type="scientific">Saliniramus fredricksonii</name>
    <dbReference type="NCBI Taxonomy" id="1653334"/>
    <lineage>
        <taxon>Bacteria</taxon>
        <taxon>Pseudomonadati</taxon>
        <taxon>Pseudomonadota</taxon>
        <taxon>Alphaproteobacteria</taxon>
        <taxon>Hyphomicrobiales</taxon>
        <taxon>Salinarimonadaceae</taxon>
        <taxon>Saliniramus</taxon>
    </lineage>
</organism>
<dbReference type="Proteomes" id="UP000182800">
    <property type="component" value="Unassembled WGS sequence"/>
</dbReference>
<dbReference type="PATRIC" id="fig|1653334.4.peg.2232"/>